<feature type="compositionally biased region" description="Basic and acidic residues" evidence="1">
    <location>
        <begin position="29"/>
        <end position="38"/>
    </location>
</feature>
<name>A0A6A6EE38_9PEZI</name>
<dbReference type="AlphaFoldDB" id="A0A6A6EE38"/>
<proteinExistence type="predicted"/>
<feature type="region of interest" description="Disordered" evidence="1">
    <location>
        <begin position="86"/>
        <end position="106"/>
    </location>
</feature>
<evidence type="ECO:0000313" key="2">
    <source>
        <dbReference type="EMBL" id="KAF2188390.1"/>
    </source>
</evidence>
<gene>
    <name evidence="2" type="ORF">K469DRAFT_685099</name>
</gene>
<organism evidence="2 3">
    <name type="scientific">Zopfia rhizophila CBS 207.26</name>
    <dbReference type="NCBI Taxonomy" id="1314779"/>
    <lineage>
        <taxon>Eukaryota</taxon>
        <taxon>Fungi</taxon>
        <taxon>Dikarya</taxon>
        <taxon>Ascomycota</taxon>
        <taxon>Pezizomycotina</taxon>
        <taxon>Dothideomycetes</taxon>
        <taxon>Dothideomycetes incertae sedis</taxon>
        <taxon>Zopfiaceae</taxon>
        <taxon>Zopfia</taxon>
    </lineage>
</organism>
<feature type="region of interest" description="Disordered" evidence="1">
    <location>
        <begin position="24"/>
        <end position="68"/>
    </location>
</feature>
<keyword evidence="3" id="KW-1185">Reference proteome</keyword>
<accession>A0A6A6EE38</accession>
<dbReference type="EMBL" id="ML994624">
    <property type="protein sequence ID" value="KAF2188390.1"/>
    <property type="molecule type" value="Genomic_DNA"/>
</dbReference>
<evidence type="ECO:0000313" key="3">
    <source>
        <dbReference type="Proteomes" id="UP000800200"/>
    </source>
</evidence>
<evidence type="ECO:0000256" key="1">
    <source>
        <dbReference type="SAM" id="MobiDB-lite"/>
    </source>
</evidence>
<protein>
    <submittedName>
        <fullName evidence="2">Uncharacterized protein</fullName>
    </submittedName>
</protein>
<reference evidence="2" key="1">
    <citation type="journal article" date="2020" name="Stud. Mycol.">
        <title>101 Dothideomycetes genomes: a test case for predicting lifestyles and emergence of pathogens.</title>
        <authorList>
            <person name="Haridas S."/>
            <person name="Albert R."/>
            <person name="Binder M."/>
            <person name="Bloem J."/>
            <person name="Labutti K."/>
            <person name="Salamov A."/>
            <person name="Andreopoulos B."/>
            <person name="Baker S."/>
            <person name="Barry K."/>
            <person name="Bills G."/>
            <person name="Bluhm B."/>
            <person name="Cannon C."/>
            <person name="Castanera R."/>
            <person name="Culley D."/>
            <person name="Daum C."/>
            <person name="Ezra D."/>
            <person name="Gonzalez J."/>
            <person name="Henrissat B."/>
            <person name="Kuo A."/>
            <person name="Liang C."/>
            <person name="Lipzen A."/>
            <person name="Lutzoni F."/>
            <person name="Magnuson J."/>
            <person name="Mondo S."/>
            <person name="Nolan M."/>
            <person name="Ohm R."/>
            <person name="Pangilinan J."/>
            <person name="Park H.-J."/>
            <person name="Ramirez L."/>
            <person name="Alfaro M."/>
            <person name="Sun H."/>
            <person name="Tritt A."/>
            <person name="Yoshinaga Y."/>
            <person name="Zwiers L.-H."/>
            <person name="Turgeon B."/>
            <person name="Goodwin S."/>
            <person name="Spatafora J."/>
            <person name="Crous P."/>
            <person name="Grigoriev I."/>
        </authorList>
    </citation>
    <scope>NUCLEOTIDE SEQUENCE</scope>
    <source>
        <strain evidence="2">CBS 207.26</strain>
    </source>
</reference>
<dbReference type="Proteomes" id="UP000800200">
    <property type="component" value="Unassembled WGS sequence"/>
</dbReference>
<sequence length="106" mass="11775">MDSFMCGYAAPVCFLPNIEEEIGNNGFHDPVKGRDRHYSRAAGNPCEDDPRSGRTAQRARQLMGSEEHEPLLNANIEQAPRISAVEDRIDTGASPEDLHDQGDYVF</sequence>